<evidence type="ECO:0000313" key="15">
    <source>
        <dbReference type="EMBL" id="GME68476.1"/>
    </source>
</evidence>
<gene>
    <name evidence="15" type="ORF">Cboi02_000167900</name>
</gene>
<dbReference type="Pfam" id="PF17900">
    <property type="entry name" value="Peptidase_M1_N"/>
    <property type="match status" value="1"/>
</dbReference>
<keyword evidence="6 9" id="KW-0862">Zinc</keyword>
<keyword evidence="3 11" id="KW-0645">Protease</keyword>
<dbReference type="Proteomes" id="UP001165120">
    <property type="component" value="Unassembled WGS sequence"/>
</dbReference>
<dbReference type="InterPro" id="IPR027268">
    <property type="entry name" value="Peptidase_M4/M1_CTD_sf"/>
</dbReference>
<feature type="domain" description="Aminopeptidase N-like N-terminal" evidence="14">
    <location>
        <begin position="141"/>
        <end position="327"/>
    </location>
</feature>
<dbReference type="AlphaFoldDB" id="A0A9W6SWG5"/>
<keyword evidence="5 11" id="KW-0378">Hydrolase</keyword>
<dbReference type="InterPro" id="IPR024571">
    <property type="entry name" value="ERAP1-like_C_dom"/>
</dbReference>
<evidence type="ECO:0000256" key="3">
    <source>
        <dbReference type="ARBA" id="ARBA00022670"/>
    </source>
</evidence>
<evidence type="ECO:0000256" key="6">
    <source>
        <dbReference type="ARBA" id="ARBA00022833"/>
    </source>
</evidence>
<dbReference type="Gene3D" id="2.60.40.1910">
    <property type="match status" value="1"/>
</dbReference>
<evidence type="ECO:0000259" key="13">
    <source>
        <dbReference type="Pfam" id="PF11838"/>
    </source>
</evidence>
<reference evidence="15" key="1">
    <citation type="submission" date="2023-04" db="EMBL/GenBank/DDBJ databases">
        <title>Candida boidinii NBRC 10035.</title>
        <authorList>
            <person name="Ichikawa N."/>
            <person name="Sato H."/>
            <person name="Tonouchi N."/>
        </authorList>
    </citation>
    <scope>NUCLEOTIDE SEQUENCE</scope>
    <source>
        <strain evidence="15">NBRC 10035</strain>
    </source>
</reference>
<dbReference type="InterPro" id="IPR045357">
    <property type="entry name" value="Aminopeptidase_N-like_N"/>
</dbReference>
<evidence type="ECO:0000256" key="1">
    <source>
        <dbReference type="ARBA" id="ARBA00010136"/>
    </source>
</evidence>
<feature type="binding site" evidence="9">
    <location>
        <position position="434"/>
    </location>
    <ligand>
        <name>Zn(2+)</name>
        <dbReference type="ChEBI" id="CHEBI:29105"/>
        <note>catalytic</note>
    </ligand>
</feature>
<proteinExistence type="inferred from homology"/>
<dbReference type="InterPro" id="IPR050344">
    <property type="entry name" value="Peptidase_M1_aminopeptidases"/>
</dbReference>
<keyword evidence="7 11" id="KW-0482">Metalloprotease</keyword>
<keyword evidence="16" id="KW-1185">Reference proteome</keyword>
<dbReference type="Gene3D" id="1.25.50.20">
    <property type="match status" value="1"/>
</dbReference>
<evidence type="ECO:0000256" key="5">
    <source>
        <dbReference type="ARBA" id="ARBA00022801"/>
    </source>
</evidence>
<comment type="similarity">
    <text evidence="1 11">Belongs to the peptidase M1 family.</text>
</comment>
<dbReference type="Pfam" id="PF01433">
    <property type="entry name" value="Peptidase_M1"/>
    <property type="match status" value="1"/>
</dbReference>
<dbReference type="FunFam" id="2.60.40.1730:FF:000002">
    <property type="entry name" value="Aminopeptidase"/>
    <property type="match status" value="1"/>
</dbReference>
<evidence type="ECO:0000313" key="16">
    <source>
        <dbReference type="Proteomes" id="UP001165120"/>
    </source>
</evidence>
<dbReference type="GO" id="GO:0005737">
    <property type="term" value="C:cytoplasm"/>
    <property type="evidence" value="ECO:0007669"/>
    <property type="project" value="TreeGrafter"/>
</dbReference>
<comment type="caution">
    <text evidence="15">The sequence shown here is derived from an EMBL/GenBank/DDBJ whole genome shotgun (WGS) entry which is preliminary data.</text>
</comment>
<dbReference type="PANTHER" id="PTHR11533">
    <property type="entry name" value="PROTEASE M1 ZINC METALLOPROTEASE"/>
    <property type="match status" value="1"/>
</dbReference>
<dbReference type="InterPro" id="IPR042097">
    <property type="entry name" value="Aminopeptidase_N-like_N_sf"/>
</dbReference>
<keyword evidence="4 9" id="KW-0479">Metal-binding</keyword>
<dbReference type="SUPFAM" id="SSF63737">
    <property type="entry name" value="Leukotriene A4 hydrolase N-terminal domain"/>
    <property type="match status" value="1"/>
</dbReference>
<dbReference type="GO" id="GO:0008270">
    <property type="term" value="F:zinc ion binding"/>
    <property type="evidence" value="ECO:0007669"/>
    <property type="project" value="UniProtKB-UniRule"/>
</dbReference>
<accession>A0A9W6SWG5</accession>
<evidence type="ECO:0000256" key="11">
    <source>
        <dbReference type="RuleBase" id="RU364040"/>
    </source>
</evidence>
<dbReference type="GO" id="GO:0042277">
    <property type="term" value="F:peptide binding"/>
    <property type="evidence" value="ECO:0007669"/>
    <property type="project" value="TreeGrafter"/>
</dbReference>
<evidence type="ECO:0000256" key="9">
    <source>
        <dbReference type="PIRSR" id="PIRSR634016-3"/>
    </source>
</evidence>
<feature type="site" description="Transition state stabilizer" evidence="10">
    <location>
        <position position="520"/>
    </location>
</feature>
<evidence type="ECO:0000259" key="14">
    <source>
        <dbReference type="Pfam" id="PF17900"/>
    </source>
</evidence>
<dbReference type="PANTHER" id="PTHR11533:SF174">
    <property type="entry name" value="PUROMYCIN-SENSITIVE AMINOPEPTIDASE-RELATED"/>
    <property type="match status" value="1"/>
</dbReference>
<keyword evidence="2 11" id="KW-0031">Aminopeptidase</keyword>
<dbReference type="EC" id="3.4.11.-" evidence="11"/>
<evidence type="ECO:0000256" key="2">
    <source>
        <dbReference type="ARBA" id="ARBA00022438"/>
    </source>
</evidence>
<evidence type="ECO:0000256" key="10">
    <source>
        <dbReference type="PIRSR" id="PIRSR634016-4"/>
    </source>
</evidence>
<dbReference type="Gene3D" id="2.60.40.1730">
    <property type="entry name" value="tricorn interacting facor f3 domain"/>
    <property type="match status" value="1"/>
</dbReference>
<dbReference type="FunFam" id="1.10.390.10:FF:000001">
    <property type="entry name" value="Aminopeptidase"/>
    <property type="match status" value="1"/>
</dbReference>
<feature type="binding site" evidence="9">
    <location>
        <position position="457"/>
    </location>
    <ligand>
        <name>Zn(2+)</name>
        <dbReference type="ChEBI" id="CHEBI:29105"/>
        <note>catalytic</note>
    </ligand>
</feature>
<dbReference type="Pfam" id="PF11838">
    <property type="entry name" value="ERAP1_C"/>
    <property type="match status" value="1"/>
</dbReference>
<dbReference type="FunFam" id="2.60.40.1910:FF:000004">
    <property type="entry name" value="Aminopeptidase"/>
    <property type="match status" value="1"/>
</dbReference>
<dbReference type="Gene3D" id="1.10.390.10">
    <property type="entry name" value="Neutral Protease Domain 2"/>
    <property type="match status" value="1"/>
</dbReference>
<feature type="domain" description="Peptidase M1 membrane alanine aminopeptidase" evidence="12">
    <location>
        <begin position="362"/>
        <end position="579"/>
    </location>
</feature>
<evidence type="ECO:0000256" key="7">
    <source>
        <dbReference type="ARBA" id="ARBA00023049"/>
    </source>
</evidence>
<evidence type="ECO:0000259" key="12">
    <source>
        <dbReference type="Pfam" id="PF01433"/>
    </source>
</evidence>
<organism evidence="15 16">
    <name type="scientific">Candida boidinii</name>
    <name type="common">Yeast</name>
    <dbReference type="NCBI Taxonomy" id="5477"/>
    <lineage>
        <taxon>Eukaryota</taxon>
        <taxon>Fungi</taxon>
        <taxon>Dikarya</taxon>
        <taxon>Ascomycota</taxon>
        <taxon>Saccharomycotina</taxon>
        <taxon>Pichiomycetes</taxon>
        <taxon>Pichiales</taxon>
        <taxon>Pichiaceae</taxon>
        <taxon>Ogataea</taxon>
        <taxon>Ogataea/Candida clade</taxon>
    </lineage>
</organism>
<dbReference type="FunFam" id="1.25.50.20:FF:000002">
    <property type="entry name" value="Aminopeptidase"/>
    <property type="match status" value="1"/>
</dbReference>
<dbReference type="InterPro" id="IPR034016">
    <property type="entry name" value="M1_APN-typ"/>
</dbReference>
<dbReference type="SUPFAM" id="SSF55486">
    <property type="entry name" value="Metalloproteases ('zincins'), catalytic domain"/>
    <property type="match status" value="1"/>
</dbReference>
<dbReference type="EMBL" id="BSXN01000422">
    <property type="protein sequence ID" value="GME68476.1"/>
    <property type="molecule type" value="Genomic_DNA"/>
</dbReference>
<feature type="domain" description="ERAP1-like C-terminal" evidence="13">
    <location>
        <begin position="651"/>
        <end position="968"/>
    </location>
</feature>
<evidence type="ECO:0000256" key="8">
    <source>
        <dbReference type="PIRSR" id="PIRSR634016-1"/>
    </source>
</evidence>
<dbReference type="InterPro" id="IPR014782">
    <property type="entry name" value="Peptidase_M1_dom"/>
</dbReference>
<feature type="binding site" evidence="9">
    <location>
        <position position="438"/>
    </location>
    <ligand>
        <name>Zn(2+)</name>
        <dbReference type="ChEBI" id="CHEBI:29105"/>
        <note>catalytic</note>
    </ligand>
</feature>
<comment type="cofactor">
    <cofactor evidence="9 11">
        <name>Zn(2+)</name>
        <dbReference type="ChEBI" id="CHEBI:29105"/>
    </cofactor>
    <text evidence="9 11">Binds 1 zinc ion per subunit.</text>
</comment>
<dbReference type="GO" id="GO:0070006">
    <property type="term" value="F:metalloaminopeptidase activity"/>
    <property type="evidence" value="ECO:0007669"/>
    <property type="project" value="TreeGrafter"/>
</dbReference>
<evidence type="ECO:0000256" key="4">
    <source>
        <dbReference type="ARBA" id="ARBA00022723"/>
    </source>
</evidence>
<protein>
    <recommendedName>
        <fullName evidence="11">Aminopeptidase</fullName>
        <ecNumber evidence="11">3.4.11.-</ecNumber>
    </recommendedName>
</protein>
<sequence>MKVFTQSYSKAVKVNNIFATAFSRLSSAQATVRSALTYGYGSCRHMNTNAHSIATASLTKPCPFSTSSNATHLLVSHNTQFPSNSFQFKNIKKINSNNSQDAVLTSKRHHSTCSRYTRLAENMCGSTVINTGRQILPTNVKPTHYNVTLEPLFDSFTFNGEVKIELKVNETSDSIALHTVDIKILETLLSTSSATGSVKPLDSSYIDDDQSTVFKFPEGTLVKDETVTLTIKFIGELNDMMAGFYRSTYEENGETKYLATTQMEPTDCRRAFPCFDEPALKATFDVSLIADKKFTCLSNMDVKEEVELGDDKKKVSFNTTPKMSTYLVAFIVGDLKYIEADYNYRIPVRVYTTPGLETQGRFSVELAAKTLEFFENKFDIDYPLPKMDMVAIHDFSAGAMENFGLVTYRVVDLLFDEKKSTLATKQRVAEVVQHELAHQWFGNLVTMDWWEGLWLNEGFATWMSWYSCNTFFPEWKVWEQYVTDSLQHALSLDSLRASHPVEVPVKRADEINQIFDAISYSKGSSLLKMLANWLGEDVFVKGVSNYLKKHKYGNTVTSDLWEALSETSGKDVVKVMDIWTKKVGFPVISVKEDGNTISVKQNRYLTTGDVKPEEDTVIYPVFLALKSSEGLDESVVLNERESTIELKDRSFFKLNGNTTGIYRVAYTPERWAQLGEDGKNGLLSVEDRAGLVADAGALSTSGYSSTSNLLSLVSGWKSETSFIVWDEILTRVASVKAAWIFENEETNAALRSLTRDLVSEKCHKLGWKFDESEPFLEQRLKSLLFGASASSKDEKVVAACKDMFAKYVAGDKEAIHPNLRATIFNTVAAEGSAAEYEEILKIYRNPQSVDEKIAALRSLGRFENKELLEKTLALLLDGTVRSQDIYIPMQGMRAHKVGIETLFAWMKVKWDVLYQLLPPGLSMLGSVVTLCTSGFTSPEKYKEIEEFFKGKDTKGYNQGLSQSLDTIQSKTTWIKRDGKSVDEWLSVNGYKVPAKL</sequence>
<dbReference type="GO" id="GO:0006508">
    <property type="term" value="P:proteolysis"/>
    <property type="evidence" value="ECO:0007669"/>
    <property type="project" value="UniProtKB-KW"/>
</dbReference>
<dbReference type="InterPro" id="IPR001930">
    <property type="entry name" value="Peptidase_M1"/>
</dbReference>
<dbReference type="CDD" id="cd09601">
    <property type="entry name" value="M1_APN-Q_like"/>
    <property type="match status" value="1"/>
</dbReference>
<dbReference type="GO" id="GO:0043171">
    <property type="term" value="P:peptide catabolic process"/>
    <property type="evidence" value="ECO:0007669"/>
    <property type="project" value="TreeGrafter"/>
</dbReference>
<name>A0A9W6SWG5_CANBO</name>
<dbReference type="PRINTS" id="PR00756">
    <property type="entry name" value="ALADIPTASE"/>
</dbReference>
<feature type="active site" description="Proton acceptor" evidence="8">
    <location>
        <position position="435"/>
    </location>
</feature>
<dbReference type="GO" id="GO:0016020">
    <property type="term" value="C:membrane"/>
    <property type="evidence" value="ECO:0007669"/>
    <property type="project" value="TreeGrafter"/>
</dbReference>